<dbReference type="SUPFAM" id="SSF51556">
    <property type="entry name" value="Metallo-dependent hydrolases"/>
    <property type="match status" value="1"/>
</dbReference>
<dbReference type="EC" id="3.1.1.92" evidence="2"/>
<dbReference type="GO" id="GO:0102998">
    <property type="term" value="F:4-sulfomuconolactone hydrolase activity"/>
    <property type="evidence" value="ECO:0007669"/>
    <property type="project" value="UniProtKB-EC"/>
</dbReference>
<dbReference type="EMBL" id="CABFPH010000102">
    <property type="protein sequence ID" value="VUD74098.1"/>
    <property type="molecule type" value="Genomic_DNA"/>
</dbReference>
<accession>A0A509EIW8</accession>
<dbReference type="Gene3D" id="3.20.20.140">
    <property type="entry name" value="Metal-dependent hydrolases"/>
    <property type="match status" value="1"/>
</dbReference>
<proteinExistence type="predicted"/>
<dbReference type="Proteomes" id="UP000410984">
    <property type="component" value="Unassembled WGS sequence"/>
</dbReference>
<protein>
    <submittedName>
        <fullName evidence="2">4-sulfomuconolactone hydrolase</fullName>
        <ecNumber evidence="2">3.1.1.92</ecNumber>
    </submittedName>
</protein>
<evidence type="ECO:0000259" key="1">
    <source>
        <dbReference type="Pfam" id="PF04909"/>
    </source>
</evidence>
<dbReference type="OrthoDB" id="9787654at2"/>
<dbReference type="InterPro" id="IPR006680">
    <property type="entry name" value="Amidohydro-rel"/>
</dbReference>
<name>A0A509EIW8_9HYPH</name>
<dbReference type="PANTHER" id="PTHR35563">
    <property type="entry name" value="BARREL METAL-DEPENDENT HYDROLASE, PUTATIVE (AFU_ORTHOLOGUE AFUA_1G16240)-RELATED"/>
    <property type="match status" value="1"/>
</dbReference>
<dbReference type="RefSeq" id="WP_142585258.1">
    <property type="nucleotide sequence ID" value="NZ_CABFPH010000102.1"/>
</dbReference>
<feature type="domain" description="Amidohydrolase-related" evidence="1">
    <location>
        <begin position="31"/>
        <end position="292"/>
    </location>
</feature>
<keyword evidence="3" id="KW-1185">Reference proteome</keyword>
<dbReference type="PANTHER" id="PTHR35563:SF2">
    <property type="entry name" value="BARREL METAL-DEPENDENT HYDROLASE, PUTATIVE (AFU_ORTHOLOGUE AFUA_1G16240)-RELATED"/>
    <property type="match status" value="1"/>
</dbReference>
<evidence type="ECO:0000313" key="2">
    <source>
        <dbReference type="EMBL" id="VUD74098.1"/>
    </source>
</evidence>
<dbReference type="AlphaFoldDB" id="A0A509EIW8"/>
<dbReference type="InterPro" id="IPR052358">
    <property type="entry name" value="Aro_Compnd_Degr_Hydrolases"/>
</dbReference>
<gene>
    <name evidence="2" type="ORF">MET9862_04723</name>
</gene>
<organism evidence="2 3">
    <name type="scientific">Methylobacterium symbioticum</name>
    <dbReference type="NCBI Taxonomy" id="2584084"/>
    <lineage>
        <taxon>Bacteria</taxon>
        <taxon>Pseudomonadati</taxon>
        <taxon>Pseudomonadota</taxon>
        <taxon>Alphaproteobacteria</taxon>
        <taxon>Hyphomicrobiales</taxon>
        <taxon>Methylobacteriaceae</taxon>
        <taxon>Methylobacterium</taxon>
    </lineage>
</organism>
<dbReference type="InterPro" id="IPR032466">
    <property type="entry name" value="Metal_Hydrolase"/>
</dbReference>
<dbReference type="Pfam" id="PF04909">
    <property type="entry name" value="Amidohydro_2"/>
    <property type="match status" value="1"/>
</dbReference>
<keyword evidence="2" id="KW-0378">Hydrolase</keyword>
<sequence length="294" mass="31724">MTETTAGIRACPAPDPNPGGPARYAVPAGAVDTHAHVIGLPPDYPLVADRSYTPPAAPAERYLAMLDATGMANGVLVQVSVHGTDNRLMVETLRANRARLRGVAVIPLGLPDRDLADLKEAGVVALRLNVLFGGGVGFEDLESYGALAREMGWHLQFLVDARQLPPMARRLARLPVPFVVDHMGHMPTAAGLDDPGFRTLVDLVRDGAWVKLSGAFRTSVAGAPFADTIPFARALNDAAPERCLWGSDWPHVAAWDGPPPVGDLLDLVADWIPDEERRRHYFVDNPRRLYGFPG</sequence>
<reference evidence="2 3" key="1">
    <citation type="submission" date="2019-06" db="EMBL/GenBank/DDBJ databases">
        <authorList>
            <person name="Rodrigo-Torres L."/>
            <person name="Arahal R. D."/>
            <person name="Lucena T."/>
        </authorList>
    </citation>
    <scope>NUCLEOTIDE SEQUENCE [LARGE SCALE GENOMIC DNA]</scope>
    <source>
        <strain evidence="2 3">SB0023/3</strain>
    </source>
</reference>
<evidence type="ECO:0000313" key="3">
    <source>
        <dbReference type="Proteomes" id="UP000410984"/>
    </source>
</evidence>